<evidence type="ECO:0000256" key="5">
    <source>
        <dbReference type="SAM" id="MobiDB-lite"/>
    </source>
</evidence>
<evidence type="ECO:0000313" key="8">
    <source>
        <dbReference type="EnsemblMetazoa" id="ASIC020442-PA"/>
    </source>
</evidence>
<dbReference type="VEuPathDB" id="VectorBase:ASIS001997"/>
<dbReference type="EnsemblMetazoa" id="ASIC020442-RA">
    <property type="protein sequence ID" value="ASIC020442-PA"/>
    <property type="gene ID" value="ASIC020442"/>
</dbReference>
<evidence type="ECO:0000256" key="3">
    <source>
        <dbReference type="ARBA" id="ARBA00022833"/>
    </source>
</evidence>
<feature type="compositionally biased region" description="Acidic residues" evidence="5">
    <location>
        <begin position="95"/>
        <end position="109"/>
    </location>
</feature>
<dbReference type="SUPFAM" id="SSF144232">
    <property type="entry name" value="HIT/MYND zinc finger-like"/>
    <property type="match status" value="1"/>
</dbReference>
<proteinExistence type="predicted"/>
<feature type="region of interest" description="Disordered" evidence="5">
    <location>
        <begin position="79"/>
        <end position="109"/>
    </location>
</feature>
<keyword evidence="2 4" id="KW-0863">Zinc-finger</keyword>
<feature type="compositionally biased region" description="Polar residues" evidence="5">
    <location>
        <begin position="79"/>
        <end position="90"/>
    </location>
</feature>
<accession>A0A084WPH8</accession>
<dbReference type="Proteomes" id="UP000030765">
    <property type="component" value="Unassembled WGS sequence"/>
</dbReference>
<dbReference type="EMBL" id="ATLV01025079">
    <property type="status" value="NOT_ANNOTATED_CDS"/>
    <property type="molecule type" value="Genomic_DNA"/>
</dbReference>
<keyword evidence="9" id="KW-1185">Reference proteome</keyword>
<sequence length="175" mass="19798">MSNNCFKIIAVHPMRGSIRNQLQKFGEVQVYVPKFKSVVVYVKYTEASSAEEAKKALLSQPHIARIEDVDEWNIALFSTPQESKAMQSPTQSASDEQDDDSSSGERENDEMAGFSKYGISMKYKNQTSLLGPTPVACLYCYNPTPEYECGRCRKGYCNEKCRNADWPKHVDECMP</sequence>
<dbReference type="Gene3D" id="6.10.140.2220">
    <property type="match status" value="1"/>
</dbReference>
<reference evidence="7 9" key="1">
    <citation type="journal article" date="2014" name="BMC Genomics">
        <title>Genome sequence of Anopheles sinensis provides insight into genetics basis of mosquito competence for malaria parasites.</title>
        <authorList>
            <person name="Zhou D."/>
            <person name="Zhang D."/>
            <person name="Ding G."/>
            <person name="Shi L."/>
            <person name="Hou Q."/>
            <person name="Ye Y."/>
            <person name="Xu Y."/>
            <person name="Zhou H."/>
            <person name="Xiong C."/>
            <person name="Li S."/>
            <person name="Yu J."/>
            <person name="Hong S."/>
            <person name="Yu X."/>
            <person name="Zou P."/>
            <person name="Chen C."/>
            <person name="Chang X."/>
            <person name="Wang W."/>
            <person name="Lv Y."/>
            <person name="Sun Y."/>
            <person name="Ma L."/>
            <person name="Shen B."/>
            <person name="Zhu C."/>
        </authorList>
    </citation>
    <scope>NUCLEOTIDE SEQUENCE [LARGE SCALE GENOMIC DNA]</scope>
</reference>
<dbReference type="OrthoDB" id="10470160at2759"/>
<name>A0A084WPH8_ANOSI</name>
<dbReference type="EMBL" id="KE525369">
    <property type="protein sequence ID" value="KFB52122.1"/>
    <property type="molecule type" value="Genomic_DNA"/>
</dbReference>
<dbReference type="AlphaFoldDB" id="A0A084WPH8"/>
<dbReference type="EMBL" id="ATLV01025078">
    <property type="status" value="NOT_ANNOTATED_CDS"/>
    <property type="molecule type" value="Genomic_DNA"/>
</dbReference>
<evidence type="ECO:0000259" key="6">
    <source>
        <dbReference type="PROSITE" id="PS50865"/>
    </source>
</evidence>
<evidence type="ECO:0000313" key="9">
    <source>
        <dbReference type="Proteomes" id="UP000030765"/>
    </source>
</evidence>
<dbReference type="GO" id="GO:0008270">
    <property type="term" value="F:zinc ion binding"/>
    <property type="evidence" value="ECO:0007669"/>
    <property type="project" value="UniProtKB-KW"/>
</dbReference>
<dbReference type="Pfam" id="PF01753">
    <property type="entry name" value="zf-MYND"/>
    <property type="match status" value="1"/>
</dbReference>
<evidence type="ECO:0000256" key="1">
    <source>
        <dbReference type="ARBA" id="ARBA00022723"/>
    </source>
</evidence>
<feature type="domain" description="MYND-type" evidence="6">
    <location>
        <begin position="137"/>
        <end position="173"/>
    </location>
</feature>
<keyword evidence="3" id="KW-0862">Zinc</keyword>
<gene>
    <name evidence="7" type="ORF">ZHAS_00020442</name>
</gene>
<evidence type="ECO:0000256" key="2">
    <source>
        <dbReference type="ARBA" id="ARBA00022771"/>
    </source>
</evidence>
<keyword evidence="1" id="KW-0479">Metal-binding</keyword>
<evidence type="ECO:0000256" key="4">
    <source>
        <dbReference type="PROSITE-ProRule" id="PRU00134"/>
    </source>
</evidence>
<organism evidence="7">
    <name type="scientific">Anopheles sinensis</name>
    <name type="common">Mosquito</name>
    <dbReference type="NCBI Taxonomy" id="74873"/>
    <lineage>
        <taxon>Eukaryota</taxon>
        <taxon>Metazoa</taxon>
        <taxon>Ecdysozoa</taxon>
        <taxon>Arthropoda</taxon>
        <taxon>Hexapoda</taxon>
        <taxon>Insecta</taxon>
        <taxon>Pterygota</taxon>
        <taxon>Neoptera</taxon>
        <taxon>Endopterygota</taxon>
        <taxon>Diptera</taxon>
        <taxon>Nematocera</taxon>
        <taxon>Culicoidea</taxon>
        <taxon>Culicidae</taxon>
        <taxon>Anophelinae</taxon>
        <taxon>Anopheles</taxon>
    </lineage>
</organism>
<dbReference type="VEuPathDB" id="VectorBase:ASIC020442"/>
<reference evidence="8" key="2">
    <citation type="submission" date="2020-05" db="UniProtKB">
        <authorList>
            <consortium name="EnsemblMetazoa"/>
        </authorList>
    </citation>
    <scope>IDENTIFICATION</scope>
</reference>
<dbReference type="STRING" id="74873.A0A084WPH8"/>
<dbReference type="InterPro" id="IPR002893">
    <property type="entry name" value="Znf_MYND"/>
</dbReference>
<evidence type="ECO:0000313" key="7">
    <source>
        <dbReference type="EMBL" id="KFB52122.1"/>
    </source>
</evidence>
<protein>
    <submittedName>
        <fullName evidence="7">AGAP003302-PA-like protein</fullName>
    </submittedName>
    <submittedName>
        <fullName evidence="8">MYND-type domain-containing protein</fullName>
    </submittedName>
</protein>
<dbReference type="PROSITE" id="PS50865">
    <property type="entry name" value="ZF_MYND_2"/>
    <property type="match status" value="1"/>
</dbReference>